<feature type="compositionally biased region" description="Polar residues" evidence="1">
    <location>
        <begin position="868"/>
        <end position="893"/>
    </location>
</feature>
<dbReference type="RefSeq" id="WP_310343396.1">
    <property type="nucleotide sequence ID" value="NZ_JAVDXO010000005.1"/>
</dbReference>
<evidence type="ECO:0000313" key="2">
    <source>
        <dbReference type="EMBL" id="MDR7307266.1"/>
    </source>
</evidence>
<dbReference type="InterPro" id="IPR027417">
    <property type="entry name" value="P-loop_NTPase"/>
</dbReference>
<sequence length="916" mass="101671">MSTEKLLNIGSMNKIKINLDQSDASRHIGSGELIQQECYNKLKTEIARDLTRAKSFPPAQNFPLGSGLAYFIDGTRGAGKSTFLQAAHSALSDDSALKLGKLSYIDPSRIEGSEVILLPILKDLKRLIQDSAKRCLNEEDRVREFRTHFKRMAGGLSLFATDNDQLKDLDPELYLDWGLERAAHGTELRNNLHKLVDAACQILNVEALVLAFDDADTNAVNAHTVLECIRKYLDTPKLVVLITGDMELYSQLVRDNFFKDLGASRSEMDSERNAQRTKMVDHLEDQYLLKLFPIRRRVQLRPLWNLLPRSDANVEMPRFELSCDDWKGNARSIESAIFELIRRGLRLQDRKDIVLFYEFLLKQPLRSVLQVLSRCAKHISSSDEIGRDNSNWDSTLSEALGESLRAMALGSLYKFGIDVDALGARELPTLIEAVFELTVRDGELDTGAYLRPQPSDAALRNCFATLSADVAAFCVNNPSAFIQYLFGGPGSVAVYNQVLHRKNKDIEKETIKENTLRAQYKKYIGIGRKEDALNWAWHATAVLAAPYVANPKRPVVYFGVIGLNKEKRDNVTELSAKKAIEECIAQINRTPTFAFSLIDASGQGVGTFSSIFNIFGLMDRLFQIDISNNPDSLPQRVREVLAKVLKTPTISRPNWEGGDSGSEFDESSDAGALETESGDSLTSLCESIARWLLKTRELRLKLKPSAVLIGKVWTRIYFSLEKVSESRRGEIGAASLMELFALCIVNALLIEELDHHLLDSRPAESVPAKKVERTNPNSAPVVVAKKFESDLVSDANLPLTFLIASCPLFVGLLQAQRRSGRSKVYGHMLEKLKQFGLSEDSLCDPKTWGLIEQVRIAGSSPTPVGKKIQSSGGTLDTDSQLNTDQTATIGSTASKKKTIRPKGKATGQSPASEAIE</sequence>
<feature type="compositionally biased region" description="Basic residues" evidence="1">
    <location>
        <begin position="894"/>
        <end position="903"/>
    </location>
</feature>
<gene>
    <name evidence="2" type="ORF">J2X15_002553</name>
</gene>
<dbReference type="SUPFAM" id="SSF52540">
    <property type="entry name" value="P-loop containing nucleoside triphosphate hydrolases"/>
    <property type="match status" value="1"/>
</dbReference>
<feature type="region of interest" description="Disordered" evidence="1">
    <location>
        <begin position="860"/>
        <end position="916"/>
    </location>
</feature>
<keyword evidence="3" id="KW-1185">Reference proteome</keyword>
<proteinExistence type="predicted"/>
<accession>A0ABU1ZNY2</accession>
<protein>
    <submittedName>
        <fullName evidence="2">Energy-coupling factor transporter ATP-binding protein EcfA2</fullName>
    </submittedName>
</protein>
<dbReference type="Proteomes" id="UP001268089">
    <property type="component" value="Unassembled WGS sequence"/>
</dbReference>
<feature type="region of interest" description="Disordered" evidence="1">
    <location>
        <begin position="652"/>
        <end position="675"/>
    </location>
</feature>
<dbReference type="EMBL" id="JAVDXO010000005">
    <property type="protein sequence ID" value="MDR7307266.1"/>
    <property type="molecule type" value="Genomic_DNA"/>
</dbReference>
<comment type="caution">
    <text evidence="2">The sequence shown here is derived from an EMBL/GenBank/DDBJ whole genome shotgun (WGS) entry which is preliminary data.</text>
</comment>
<dbReference type="GO" id="GO:0005524">
    <property type="term" value="F:ATP binding"/>
    <property type="evidence" value="ECO:0007669"/>
    <property type="project" value="UniProtKB-KW"/>
</dbReference>
<keyword evidence="2" id="KW-0547">Nucleotide-binding</keyword>
<evidence type="ECO:0000256" key="1">
    <source>
        <dbReference type="SAM" id="MobiDB-lite"/>
    </source>
</evidence>
<evidence type="ECO:0000313" key="3">
    <source>
        <dbReference type="Proteomes" id="UP001268089"/>
    </source>
</evidence>
<reference evidence="2 3" key="1">
    <citation type="submission" date="2023-07" db="EMBL/GenBank/DDBJ databases">
        <title>Sorghum-associated microbial communities from plants grown in Nebraska, USA.</title>
        <authorList>
            <person name="Schachtman D."/>
        </authorList>
    </citation>
    <scope>NUCLEOTIDE SEQUENCE [LARGE SCALE GENOMIC DNA]</scope>
    <source>
        <strain evidence="2 3">BE308</strain>
    </source>
</reference>
<feature type="compositionally biased region" description="Polar residues" evidence="1">
    <location>
        <begin position="906"/>
        <end position="916"/>
    </location>
</feature>
<keyword evidence="2" id="KW-0067">ATP-binding</keyword>
<name>A0ABU1ZNY2_9BURK</name>
<organism evidence="2 3">
    <name type="scientific">Rhodoferax saidenbachensis</name>
    <dbReference type="NCBI Taxonomy" id="1484693"/>
    <lineage>
        <taxon>Bacteria</taxon>
        <taxon>Pseudomonadati</taxon>
        <taxon>Pseudomonadota</taxon>
        <taxon>Betaproteobacteria</taxon>
        <taxon>Burkholderiales</taxon>
        <taxon>Comamonadaceae</taxon>
        <taxon>Rhodoferax</taxon>
    </lineage>
</organism>